<dbReference type="GO" id="GO:0005634">
    <property type="term" value="C:nucleus"/>
    <property type="evidence" value="ECO:0007669"/>
    <property type="project" value="UniProtKB-UniRule"/>
</dbReference>
<dbReference type="InterPro" id="IPR009071">
    <property type="entry name" value="HMG_box_dom"/>
</dbReference>
<feature type="domain" description="HMG box" evidence="5">
    <location>
        <begin position="75"/>
        <end position="149"/>
    </location>
</feature>
<dbReference type="GO" id="GO:0001228">
    <property type="term" value="F:DNA-binding transcription activator activity, RNA polymerase II-specific"/>
    <property type="evidence" value="ECO:0007669"/>
    <property type="project" value="TreeGrafter"/>
</dbReference>
<keyword evidence="7" id="KW-1185">Reference proteome</keyword>
<dbReference type="GO" id="GO:0000978">
    <property type="term" value="F:RNA polymerase II cis-regulatory region sequence-specific DNA binding"/>
    <property type="evidence" value="ECO:0007669"/>
    <property type="project" value="TreeGrafter"/>
</dbReference>
<dbReference type="Gene3D" id="1.10.30.10">
    <property type="entry name" value="High mobility group box domain"/>
    <property type="match status" value="1"/>
</dbReference>
<proteinExistence type="predicted"/>
<evidence type="ECO:0000256" key="1">
    <source>
        <dbReference type="ARBA" id="ARBA00023125"/>
    </source>
</evidence>
<dbReference type="InterPro" id="IPR050140">
    <property type="entry name" value="SRY-related_HMG-box_TF-like"/>
</dbReference>
<dbReference type="GeneID" id="11511288"/>
<dbReference type="VEuPathDB" id="FungiDB:MYCTH_2129372"/>
<evidence type="ECO:0000256" key="4">
    <source>
        <dbReference type="SAM" id="MobiDB-lite"/>
    </source>
</evidence>
<feature type="DNA-binding region" description="HMG box" evidence="3">
    <location>
        <begin position="75"/>
        <end position="149"/>
    </location>
</feature>
<dbReference type="Proteomes" id="UP000007322">
    <property type="component" value="Chromosome 5"/>
</dbReference>
<keyword evidence="2" id="KW-0804">Transcription</keyword>
<evidence type="ECO:0000313" key="7">
    <source>
        <dbReference type="Proteomes" id="UP000007322"/>
    </source>
</evidence>
<evidence type="ECO:0000313" key="6">
    <source>
        <dbReference type="EMBL" id="AEO60283.1"/>
    </source>
</evidence>
<dbReference type="SUPFAM" id="SSF47095">
    <property type="entry name" value="HMG-box"/>
    <property type="match status" value="1"/>
</dbReference>
<dbReference type="SMART" id="SM00398">
    <property type="entry name" value="HMG"/>
    <property type="match status" value="1"/>
</dbReference>
<dbReference type="KEGG" id="mtm:MYCTH_2129372"/>
<dbReference type="PANTHER" id="PTHR10270">
    <property type="entry name" value="SOX TRANSCRIPTION FACTOR"/>
    <property type="match status" value="1"/>
</dbReference>
<keyword evidence="3" id="KW-0539">Nucleus</keyword>
<dbReference type="InParanoid" id="G2QI94"/>
<dbReference type="GO" id="GO:0030154">
    <property type="term" value="P:cell differentiation"/>
    <property type="evidence" value="ECO:0007669"/>
    <property type="project" value="TreeGrafter"/>
</dbReference>
<name>G2QI94_THET4</name>
<reference evidence="6 7" key="1">
    <citation type="journal article" date="2011" name="Nat. Biotechnol.">
        <title>Comparative genomic analysis of the thermophilic biomass-degrading fungi Myceliophthora thermophila and Thielavia terrestris.</title>
        <authorList>
            <person name="Berka R.M."/>
            <person name="Grigoriev I.V."/>
            <person name="Otillar R."/>
            <person name="Salamov A."/>
            <person name="Grimwood J."/>
            <person name="Reid I."/>
            <person name="Ishmael N."/>
            <person name="John T."/>
            <person name="Darmond C."/>
            <person name="Moisan M.-C."/>
            <person name="Henrissat B."/>
            <person name="Coutinho P.M."/>
            <person name="Lombard V."/>
            <person name="Natvig D.O."/>
            <person name="Lindquist E."/>
            <person name="Schmutz J."/>
            <person name="Lucas S."/>
            <person name="Harris P."/>
            <person name="Powlowski J."/>
            <person name="Bellemare A."/>
            <person name="Taylor D."/>
            <person name="Butler G."/>
            <person name="de Vries R.P."/>
            <person name="Allijn I.E."/>
            <person name="van den Brink J."/>
            <person name="Ushinsky S."/>
            <person name="Storms R."/>
            <person name="Powell A.J."/>
            <person name="Paulsen I.T."/>
            <person name="Elbourne L.D.H."/>
            <person name="Baker S.E."/>
            <person name="Magnuson J."/>
            <person name="LaBoissiere S."/>
            <person name="Clutterbuck A.J."/>
            <person name="Martinez D."/>
            <person name="Wogulis M."/>
            <person name="de Leon A.L."/>
            <person name="Rey M.W."/>
            <person name="Tsang A."/>
        </authorList>
    </citation>
    <scope>NUCLEOTIDE SEQUENCE [LARGE SCALE GENOMIC DNA]</scope>
    <source>
        <strain evidence="7">ATCC 42464 / BCRC 31852 / DSM 1799</strain>
    </source>
</reference>
<evidence type="ECO:0000259" key="5">
    <source>
        <dbReference type="PROSITE" id="PS50118"/>
    </source>
</evidence>
<keyword evidence="1 3" id="KW-0238">DNA-binding</keyword>
<dbReference type="PROSITE" id="PS50118">
    <property type="entry name" value="HMG_BOX_2"/>
    <property type="match status" value="1"/>
</dbReference>
<protein>
    <recommendedName>
        <fullName evidence="5">HMG box domain-containing protein</fullName>
    </recommendedName>
</protein>
<evidence type="ECO:0000256" key="2">
    <source>
        <dbReference type="ARBA" id="ARBA00023163"/>
    </source>
</evidence>
<dbReference type="InterPro" id="IPR036910">
    <property type="entry name" value="HMG_box_dom_sf"/>
</dbReference>
<sequence length="351" mass="37971">MPSTTFQDYNVDGGIAESPQRGTPSDVRFADLLQKPLSELTWFAHIPLPDIEAFVNRSRATREAETGKGRKKGHVRRPLNAFILYRKCYRERAVAFCEAHAPGTVVSHGSVSSVCGASWGMEPEHVKVRFKQWALQELRAFQKAFPKYRYQPRKVVLLGEVGGGVARTRPASASDATVSPFAQQSPPAPPPWFAGLAQQGAEYHLTQGLPFLPAEHLDDFTPQCGWAPQMPLYLNIPPAPQHHLCPMDVSYPQVELGAPVSSPETTATPKATLSVCSDPDAASAQQSPEPVLCSRCACEVAFAGAAYRRTCFVPDSPAPELPLDAVVAADDFQASSSIDTAAGNNNQFAVS</sequence>
<dbReference type="EMBL" id="CP003006">
    <property type="protein sequence ID" value="AEO60283.1"/>
    <property type="molecule type" value="Genomic_DNA"/>
</dbReference>
<dbReference type="PANTHER" id="PTHR10270:SF161">
    <property type="entry name" value="SEX-DETERMINING REGION Y PROTEIN"/>
    <property type="match status" value="1"/>
</dbReference>
<evidence type="ECO:0000256" key="3">
    <source>
        <dbReference type="PROSITE-ProRule" id="PRU00267"/>
    </source>
</evidence>
<dbReference type="HOGENOM" id="CLU_790323_0_0_1"/>
<accession>G2QI94</accession>
<organism evidence="6 7">
    <name type="scientific">Thermothelomyces thermophilus (strain ATCC 42464 / BCRC 31852 / DSM 1799)</name>
    <name type="common">Sporotrichum thermophile</name>
    <dbReference type="NCBI Taxonomy" id="573729"/>
    <lineage>
        <taxon>Eukaryota</taxon>
        <taxon>Fungi</taxon>
        <taxon>Dikarya</taxon>
        <taxon>Ascomycota</taxon>
        <taxon>Pezizomycotina</taxon>
        <taxon>Sordariomycetes</taxon>
        <taxon>Sordariomycetidae</taxon>
        <taxon>Sordariales</taxon>
        <taxon>Chaetomiaceae</taxon>
        <taxon>Thermothelomyces</taxon>
    </lineage>
</organism>
<dbReference type="STRING" id="573729.G2QI94"/>
<dbReference type="AlphaFoldDB" id="G2QI94"/>
<feature type="region of interest" description="Disordered" evidence="4">
    <location>
        <begin position="1"/>
        <end position="23"/>
    </location>
</feature>
<dbReference type="RefSeq" id="XP_003665528.1">
    <property type="nucleotide sequence ID" value="XM_003665480.1"/>
</dbReference>
<gene>
    <name evidence="6" type="ORF">MYCTH_2129372</name>
</gene>
<dbReference type="OrthoDB" id="4565374at2759"/>